<name>A0A8S1YN27_PAROT</name>
<evidence type="ECO:0000313" key="2">
    <source>
        <dbReference type="Proteomes" id="UP000683925"/>
    </source>
</evidence>
<dbReference type="Proteomes" id="UP000683925">
    <property type="component" value="Unassembled WGS sequence"/>
</dbReference>
<evidence type="ECO:0000313" key="1">
    <source>
        <dbReference type="EMBL" id="CAD8215319.1"/>
    </source>
</evidence>
<proteinExistence type="predicted"/>
<reference evidence="1" key="1">
    <citation type="submission" date="2021-01" db="EMBL/GenBank/DDBJ databases">
        <authorList>
            <consortium name="Genoscope - CEA"/>
            <person name="William W."/>
        </authorList>
    </citation>
    <scope>NUCLEOTIDE SEQUENCE</scope>
</reference>
<comment type="caution">
    <text evidence="1">The sequence shown here is derived from an EMBL/GenBank/DDBJ whole genome shotgun (WGS) entry which is preliminary data.</text>
</comment>
<accession>A0A8S1YN27</accession>
<dbReference type="AlphaFoldDB" id="A0A8S1YN27"/>
<protein>
    <submittedName>
        <fullName evidence="1">Uncharacterized protein</fullName>
    </submittedName>
</protein>
<sequence length="159" mass="18507">MSAFQPHLISFNKIHLCLIIQFQGLKIIRQLFCQQKLLRLRGTENRYSSQKSIHLLLILQFFDLLVRIQLSVLVIKKQNFGYYHHINFITIYLAINNQSTYVFGLSINQEGNSVLWLLFILTIQFEIECSIKSVLMLICIALDVLFQNSSSNSIKITII</sequence>
<dbReference type="EMBL" id="CAJJDP010000231">
    <property type="protein sequence ID" value="CAD8215319.1"/>
    <property type="molecule type" value="Genomic_DNA"/>
</dbReference>
<gene>
    <name evidence="1" type="ORF">POCTA_138.1.T2270006</name>
</gene>
<organism evidence="1 2">
    <name type="scientific">Paramecium octaurelia</name>
    <dbReference type="NCBI Taxonomy" id="43137"/>
    <lineage>
        <taxon>Eukaryota</taxon>
        <taxon>Sar</taxon>
        <taxon>Alveolata</taxon>
        <taxon>Ciliophora</taxon>
        <taxon>Intramacronucleata</taxon>
        <taxon>Oligohymenophorea</taxon>
        <taxon>Peniculida</taxon>
        <taxon>Parameciidae</taxon>
        <taxon>Paramecium</taxon>
    </lineage>
</organism>
<keyword evidence="2" id="KW-1185">Reference proteome</keyword>